<accession>A0AAD7BP87</accession>
<gene>
    <name evidence="1" type="ORF">FB45DRAFT_1029249</name>
</gene>
<sequence>MTAFADCPQDVLLELAKWLPVVHPVGFLSASSQTQLSRLPVTRWLPQGQPLCEIQHEKTLWLTDWTDCPGDAQGSQPKRLIYIWPGRITNQGAITFGEEQLYVYGHEDVAEDAEGFPKEDIHFLLYV</sequence>
<proteinExistence type="predicted"/>
<reference evidence="1" key="1">
    <citation type="submission" date="2023-03" db="EMBL/GenBank/DDBJ databases">
        <title>Massive genome expansion in bonnet fungi (Mycena s.s.) driven by repeated elements and novel gene families across ecological guilds.</title>
        <authorList>
            <consortium name="Lawrence Berkeley National Laboratory"/>
            <person name="Harder C.B."/>
            <person name="Miyauchi S."/>
            <person name="Viragh M."/>
            <person name="Kuo A."/>
            <person name="Thoen E."/>
            <person name="Andreopoulos B."/>
            <person name="Lu D."/>
            <person name="Skrede I."/>
            <person name="Drula E."/>
            <person name="Henrissat B."/>
            <person name="Morin E."/>
            <person name="Kohler A."/>
            <person name="Barry K."/>
            <person name="LaButti K."/>
            <person name="Morin E."/>
            <person name="Salamov A."/>
            <person name="Lipzen A."/>
            <person name="Mereny Z."/>
            <person name="Hegedus B."/>
            <person name="Baldrian P."/>
            <person name="Stursova M."/>
            <person name="Weitz H."/>
            <person name="Taylor A."/>
            <person name="Grigoriev I.V."/>
            <person name="Nagy L.G."/>
            <person name="Martin F."/>
            <person name="Kauserud H."/>
        </authorList>
    </citation>
    <scope>NUCLEOTIDE SEQUENCE</scope>
    <source>
        <strain evidence="1">9284</strain>
    </source>
</reference>
<dbReference type="Proteomes" id="UP001221142">
    <property type="component" value="Unassembled WGS sequence"/>
</dbReference>
<name>A0AAD7BP87_9AGAR</name>
<protein>
    <submittedName>
        <fullName evidence="1">Uncharacterized protein</fullName>
    </submittedName>
</protein>
<keyword evidence="2" id="KW-1185">Reference proteome</keyword>
<evidence type="ECO:0000313" key="1">
    <source>
        <dbReference type="EMBL" id="KAJ7626864.1"/>
    </source>
</evidence>
<comment type="caution">
    <text evidence="1">The sequence shown here is derived from an EMBL/GenBank/DDBJ whole genome shotgun (WGS) entry which is preliminary data.</text>
</comment>
<dbReference type="EMBL" id="JARKIF010000011">
    <property type="protein sequence ID" value="KAJ7626864.1"/>
    <property type="molecule type" value="Genomic_DNA"/>
</dbReference>
<evidence type="ECO:0000313" key="2">
    <source>
        <dbReference type="Proteomes" id="UP001221142"/>
    </source>
</evidence>
<dbReference type="AlphaFoldDB" id="A0AAD7BP87"/>
<organism evidence="1 2">
    <name type="scientific">Roridomyces roridus</name>
    <dbReference type="NCBI Taxonomy" id="1738132"/>
    <lineage>
        <taxon>Eukaryota</taxon>
        <taxon>Fungi</taxon>
        <taxon>Dikarya</taxon>
        <taxon>Basidiomycota</taxon>
        <taxon>Agaricomycotina</taxon>
        <taxon>Agaricomycetes</taxon>
        <taxon>Agaricomycetidae</taxon>
        <taxon>Agaricales</taxon>
        <taxon>Marasmiineae</taxon>
        <taxon>Mycenaceae</taxon>
        <taxon>Roridomyces</taxon>
    </lineage>
</organism>